<accession>A0A1M4ZFS7</accession>
<organism evidence="1 2">
    <name type="scientific">Chryseobacterium vrystaatense</name>
    <dbReference type="NCBI Taxonomy" id="307480"/>
    <lineage>
        <taxon>Bacteria</taxon>
        <taxon>Pseudomonadati</taxon>
        <taxon>Bacteroidota</taxon>
        <taxon>Flavobacteriia</taxon>
        <taxon>Flavobacteriales</taxon>
        <taxon>Weeksellaceae</taxon>
        <taxon>Chryseobacterium group</taxon>
        <taxon>Chryseobacterium</taxon>
    </lineage>
</organism>
<dbReference type="AlphaFoldDB" id="A0A1M4ZFS7"/>
<sequence>METVNKKRYLDNGLSEALTKYATREDLSDIQKETGVSVSTLIGIRRQEGVVTERSQEAVNKLAKRAYKNAEASEREAKKCKKSLQSFIDCI</sequence>
<dbReference type="Proteomes" id="UP000184108">
    <property type="component" value="Unassembled WGS sequence"/>
</dbReference>
<evidence type="ECO:0000313" key="1">
    <source>
        <dbReference type="EMBL" id="SHF16642.1"/>
    </source>
</evidence>
<protein>
    <submittedName>
        <fullName evidence="1">Uncharacterized protein</fullName>
    </submittedName>
</protein>
<proteinExistence type="predicted"/>
<dbReference type="RefSeq" id="WP_073172432.1">
    <property type="nucleotide sequence ID" value="NZ_FQVE01000002.1"/>
</dbReference>
<gene>
    <name evidence="1" type="ORF">SAMN02787073_1580</name>
</gene>
<name>A0A1M4ZFS7_9FLAO</name>
<dbReference type="EMBL" id="FQVE01000002">
    <property type="protein sequence ID" value="SHF16642.1"/>
    <property type="molecule type" value="Genomic_DNA"/>
</dbReference>
<reference evidence="2" key="1">
    <citation type="submission" date="2016-11" db="EMBL/GenBank/DDBJ databases">
        <authorList>
            <person name="Varghese N."/>
            <person name="Submissions S."/>
        </authorList>
    </citation>
    <scope>NUCLEOTIDE SEQUENCE [LARGE SCALE GENOMIC DNA]</scope>
    <source>
        <strain evidence="2">YR203</strain>
    </source>
</reference>
<evidence type="ECO:0000313" key="2">
    <source>
        <dbReference type="Proteomes" id="UP000184108"/>
    </source>
</evidence>